<evidence type="ECO:0000313" key="2">
    <source>
        <dbReference type="Proteomes" id="UP000027446"/>
    </source>
</evidence>
<dbReference type="EMBL" id="ARYH01000001">
    <property type="protein sequence ID" value="KCZ85511.1"/>
    <property type="molecule type" value="Genomic_DNA"/>
</dbReference>
<dbReference type="RefSeq" id="WP_035570286.1">
    <property type="nucleotide sequence ID" value="NZ_ARYH01000001.1"/>
</dbReference>
<dbReference type="eggNOG" id="ENOG50313AZ">
    <property type="taxonomic scope" value="Bacteria"/>
</dbReference>
<dbReference type="OrthoDB" id="8482284at2"/>
<organism evidence="1 2">
    <name type="scientific">Hyphomonas adhaerens MHS-3</name>
    <dbReference type="NCBI Taxonomy" id="1280949"/>
    <lineage>
        <taxon>Bacteria</taxon>
        <taxon>Pseudomonadati</taxon>
        <taxon>Pseudomonadota</taxon>
        <taxon>Alphaproteobacteria</taxon>
        <taxon>Hyphomonadales</taxon>
        <taxon>Hyphomonadaceae</taxon>
        <taxon>Hyphomonas</taxon>
    </lineage>
</organism>
<protein>
    <recommendedName>
        <fullName evidence="3">Cthe-2314-like HEPN domain-containing protein</fullName>
    </recommendedName>
</protein>
<sequence>MSDDALQDILDQLEALPMRKHATELGMISILWSRLELQLDILLLGLMQLREPEAASIILGSMDLKNKISAILAMGFVRKPNDRWYSDLKKLLDEINTDLRNKRNRYMHDYWLGSEDKVFRLNMAPKVKRPQSREFAIEYHKAEETAIGTLKAFQIQLLAAAGKIMSLISEAKLPYELNEPPSDPPETK</sequence>
<accession>A0A069E999</accession>
<name>A0A069E999_9PROT</name>
<keyword evidence="2" id="KW-1185">Reference proteome</keyword>
<comment type="caution">
    <text evidence="1">The sequence shown here is derived from an EMBL/GenBank/DDBJ whole genome shotgun (WGS) entry which is preliminary data.</text>
</comment>
<evidence type="ECO:0008006" key="3">
    <source>
        <dbReference type="Google" id="ProtNLM"/>
    </source>
</evidence>
<dbReference type="Proteomes" id="UP000027446">
    <property type="component" value="Unassembled WGS sequence"/>
</dbReference>
<proteinExistence type="predicted"/>
<gene>
    <name evidence="1" type="ORF">HAD_07500</name>
</gene>
<dbReference type="AlphaFoldDB" id="A0A069E999"/>
<evidence type="ECO:0000313" key="1">
    <source>
        <dbReference type="EMBL" id="KCZ85511.1"/>
    </source>
</evidence>
<reference evidence="1 2" key="1">
    <citation type="journal article" date="2014" name="Antonie Van Leeuwenhoek">
        <title>Hyphomonas beringensis sp. nov. and Hyphomonas chukchiensis sp. nov., isolated from surface seawater of the Bering Sea and Chukchi Sea.</title>
        <authorList>
            <person name="Li C."/>
            <person name="Lai Q."/>
            <person name="Li G."/>
            <person name="Dong C."/>
            <person name="Wang J."/>
            <person name="Liao Y."/>
            <person name="Shao Z."/>
        </authorList>
    </citation>
    <scope>NUCLEOTIDE SEQUENCE [LARGE SCALE GENOMIC DNA]</scope>
    <source>
        <strain evidence="1 2">MHS-3</strain>
    </source>
</reference>